<name>A0A0S4KQW3_9BACT</name>
<organism evidence="1 2">
    <name type="scientific">Candidatus Nitrospira inopinata</name>
    <dbReference type="NCBI Taxonomy" id="1715989"/>
    <lineage>
        <taxon>Bacteria</taxon>
        <taxon>Pseudomonadati</taxon>
        <taxon>Nitrospirota</taxon>
        <taxon>Nitrospiria</taxon>
        <taxon>Nitrospirales</taxon>
        <taxon>Nitrospiraceae</taxon>
        <taxon>Nitrospira</taxon>
    </lineage>
</organism>
<dbReference type="OrthoDB" id="9978705at2"/>
<proteinExistence type="predicted"/>
<keyword evidence="2" id="KW-1185">Reference proteome</keyword>
<sequence length="73" mass="7799">MSSQKAGRPAERREIVSQMVMVNGLPVQRACQGVERGRAPSYRPLVAGAQRDAPVLVALTAVVTTSPRWGLAV</sequence>
<protein>
    <submittedName>
        <fullName evidence="1">Transposase</fullName>
    </submittedName>
</protein>
<reference evidence="2" key="1">
    <citation type="submission" date="2015-09" db="EMBL/GenBank/DDBJ databases">
        <authorList>
            <person name="Daims H."/>
        </authorList>
    </citation>
    <scope>NUCLEOTIDE SEQUENCE [LARGE SCALE GENOMIC DNA]</scope>
</reference>
<dbReference type="RefSeq" id="WP_158023162.1">
    <property type="nucleotide sequence ID" value="NZ_LN885086.1"/>
</dbReference>
<dbReference type="STRING" id="1715989.NITINOP_0601"/>
<dbReference type="KEGG" id="nio:NITINOP_0601"/>
<dbReference type="AlphaFoldDB" id="A0A0S4KQW3"/>
<evidence type="ECO:0000313" key="2">
    <source>
        <dbReference type="Proteomes" id="UP000066284"/>
    </source>
</evidence>
<evidence type="ECO:0000313" key="1">
    <source>
        <dbReference type="EMBL" id="CUQ65576.1"/>
    </source>
</evidence>
<dbReference type="EMBL" id="LN885086">
    <property type="protein sequence ID" value="CUQ65576.1"/>
    <property type="molecule type" value="Genomic_DNA"/>
</dbReference>
<accession>A0A0S4KQW3</accession>
<gene>
    <name evidence="1" type="ORF">NITINOP_0601</name>
</gene>
<dbReference type="Proteomes" id="UP000066284">
    <property type="component" value="Chromosome 1"/>
</dbReference>